<keyword evidence="2" id="KW-0472">Membrane</keyword>
<feature type="compositionally biased region" description="Basic and acidic residues" evidence="1">
    <location>
        <begin position="434"/>
        <end position="447"/>
    </location>
</feature>
<comment type="caution">
    <text evidence="4">The sequence shown here is derived from an EMBL/GenBank/DDBJ whole genome shotgun (WGS) entry which is preliminary data.</text>
</comment>
<proteinExistence type="predicted"/>
<sequence length="596" mass="62586">MRHLHGLALVTLAGLAKLSAATDVVYVTDLEIYTLLAPCVASAISYDVFALTYSTTACGDSETALQSCVCSNEGRFNDLYSSISTDVTYSCGSSATDDLWSASKMMEQYCNQEDMTVTFSSPTANLVHAYITDLPQMDYMPPCAQSAVSEAVMGAGAYNCPEAAELFAPCVCSKSAVVSSVSDVLRKSVKYSCSNNQDVTTAQKFYNEYCAMNEGTTSFASPDGPPGDMTYYITALPQFKSLRDCAQSAVSYAVLSQTGWLCGSGPQELASCVCLKSGISNQMSSILTSEVKWSCDNTATADVTSAIAVWDYYCSAAESKVVATVAESIVPTYQTATIGAGSTGVSQTLSAGASETLSGGSSGDSSSSEDSDSSEGNNSSSDNTDKKKGVGIVPIVGGIAGAVAVAAIGLGAFFIWRKKRRQQTKGEQIPGGGDQHHEYNGKPELMGDTHLTPGMGDHKPYYGPSELSGHGSPRPELYGGMKPGVAELPPNYPSTPELQSQSPSTKGYYAPPNSQYGHQSPHPGHAPSPVTPHELQSPGGFGFQPSPQAPNAQPVYEFPAHPAPAAQKPNGQKNAGWQSGPVESYELDSNVGRWAK</sequence>
<feature type="region of interest" description="Disordered" evidence="1">
    <location>
        <begin position="424"/>
        <end position="596"/>
    </location>
</feature>
<evidence type="ECO:0000313" key="4">
    <source>
        <dbReference type="EMBL" id="KAH7129982.1"/>
    </source>
</evidence>
<organism evidence="4 5">
    <name type="scientific">Dactylonectria estremocensis</name>
    <dbReference type="NCBI Taxonomy" id="1079267"/>
    <lineage>
        <taxon>Eukaryota</taxon>
        <taxon>Fungi</taxon>
        <taxon>Dikarya</taxon>
        <taxon>Ascomycota</taxon>
        <taxon>Pezizomycotina</taxon>
        <taxon>Sordariomycetes</taxon>
        <taxon>Hypocreomycetidae</taxon>
        <taxon>Hypocreales</taxon>
        <taxon>Nectriaceae</taxon>
        <taxon>Dactylonectria</taxon>
    </lineage>
</organism>
<feature type="compositionally biased region" description="Polar residues" evidence="1">
    <location>
        <begin position="494"/>
        <end position="505"/>
    </location>
</feature>
<evidence type="ECO:0000256" key="2">
    <source>
        <dbReference type="SAM" id="Phobius"/>
    </source>
</evidence>
<dbReference type="Proteomes" id="UP000717696">
    <property type="component" value="Unassembled WGS sequence"/>
</dbReference>
<name>A0A9P9E3C8_9HYPO</name>
<accession>A0A9P9E3C8</accession>
<dbReference type="EMBL" id="JAGMUU010000020">
    <property type="protein sequence ID" value="KAH7129982.1"/>
    <property type="molecule type" value="Genomic_DNA"/>
</dbReference>
<feature type="signal peptide" evidence="3">
    <location>
        <begin position="1"/>
        <end position="21"/>
    </location>
</feature>
<dbReference type="AlphaFoldDB" id="A0A9P9E3C8"/>
<evidence type="ECO:0000256" key="1">
    <source>
        <dbReference type="SAM" id="MobiDB-lite"/>
    </source>
</evidence>
<feature type="region of interest" description="Disordered" evidence="1">
    <location>
        <begin position="349"/>
        <end position="388"/>
    </location>
</feature>
<gene>
    <name evidence="4" type="ORF">B0J13DRAFT_134152</name>
</gene>
<evidence type="ECO:0000313" key="5">
    <source>
        <dbReference type="Proteomes" id="UP000717696"/>
    </source>
</evidence>
<keyword evidence="2" id="KW-1133">Transmembrane helix</keyword>
<keyword evidence="2" id="KW-0812">Transmembrane</keyword>
<keyword evidence="3" id="KW-0732">Signal</keyword>
<feature type="transmembrane region" description="Helical" evidence="2">
    <location>
        <begin position="391"/>
        <end position="416"/>
    </location>
</feature>
<keyword evidence="5" id="KW-1185">Reference proteome</keyword>
<dbReference type="OrthoDB" id="3436787at2759"/>
<reference evidence="4" key="1">
    <citation type="journal article" date="2021" name="Nat. Commun.">
        <title>Genetic determinants of endophytism in the Arabidopsis root mycobiome.</title>
        <authorList>
            <person name="Mesny F."/>
            <person name="Miyauchi S."/>
            <person name="Thiergart T."/>
            <person name="Pickel B."/>
            <person name="Atanasova L."/>
            <person name="Karlsson M."/>
            <person name="Huettel B."/>
            <person name="Barry K.W."/>
            <person name="Haridas S."/>
            <person name="Chen C."/>
            <person name="Bauer D."/>
            <person name="Andreopoulos W."/>
            <person name="Pangilinan J."/>
            <person name="LaButti K."/>
            <person name="Riley R."/>
            <person name="Lipzen A."/>
            <person name="Clum A."/>
            <person name="Drula E."/>
            <person name="Henrissat B."/>
            <person name="Kohler A."/>
            <person name="Grigoriev I.V."/>
            <person name="Martin F.M."/>
            <person name="Hacquard S."/>
        </authorList>
    </citation>
    <scope>NUCLEOTIDE SEQUENCE</scope>
    <source>
        <strain evidence="4">MPI-CAGE-AT-0021</strain>
    </source>
</reference>
<protein>
    <submittedName>
        <fullName evidence="4">Uncharacterized protein</fullName>
    </submittedName>
</protein>
<feature type="chain" id="PRO_5040137851" evidence="3">
    <location>
        <begin position="22"/>
        <end position="596"/>
    </location>
</feature>
<evidence type="ECO:0000256" key="3">
    <source>
        <dbReference type="SAM" id="SignalP"/>
    </source>
</evidence>